<dbReference type="InterPro" id="IPR005503">
    <property type="entry name" value="FliL"/>
</dbReference>
<keyword evidence="11" id="KW-0966">Cell projection</keyword>
<evidence type="ECO:0000256" key="6">
    <source>
        <dbReference type="ARBA" id="ARBA00022692"/>
    </source>
</evidence>
<evidence type="ECO:0000313" key="11">
    <source>
        <dbReference type="EMBL" id="OOY14067.1"/>
    </source>
</evidence>
<keyword evidence="9 10" id="KW-0472">Membrane</keyword>
<evidence type="ECO:0000256" key="10">
    <source>
        <dbReference type="RuleBase" id="RU364125"/>
    </source>
</evidence>
<keyword evidence="6 10" id="KW-0812">Transmembrane</keyword>
<keyword evidence="4" id="KW-1003">Cell membrane</keyword>
<reference evidence="11 12" key="1">
    <citation type="submission" date="2016-11" db="EMBL/GenBank/DDBJ databases">
        <title>A multilocus sequence analysis scheme for characterization of bacteria in the genus Thioclava.</title>
        <authorList>
            <person name="Liu Y."/>
            <person name="Shao Z."/>
        </authorList>
    </citation>
    <scope>NUCLEOTIDE SEQUENCE [LARGE SCALE GENOMIC DNA]</scope>
    <source>
        <strain evidence="11 12">11.10-0-13</strain>
    </source>
</reference>
<evidence type="ECO:0000256" key="9">
    <source>
        <dbReference type="ARBA" id="ARBA00023136"/>
    </source>
</evidence>
<name>A0ABX3MR99_9RHOB</name>
<accession>A0ABX3MR99</accession>
<evidence type="ECO:0000256" key="8">
    <source>
        <dbReference type="ARBA" id="ARBA00022989"/>
    </source>
</evidence>
<evidence type="ECO:0000256" key="7">
    <source>
        <dbReference type="ARBA" id="ARBA00022779"/>
    </source>
</evidence>
<protein>
    <recommendedName>
        <fullName evidence="10">Flagellar protein FliL</fullName>
    </recommendedName>
</protein>
<keyword evidence="11" id="KW-0969">Cilium</keyword>
<keyword evidence="10" id="KW-0997">Cell inner membrane</keyword>
<keyword evidence="8 10" id="KW-1133">Transmembrane helix</keyword>
<evidence type="ECO:0000256" key="5">
    <source>
        <dbReference type="ARBA" id="ARBA00022500"/>
    </source>
</evidence>
<dbReference type="EMBL" id="MPZS01000001">
    <property type="protein sequence ID" value="OOY14067.1"/>
    <property type="molecule type" value="Genomic_DNA"/>
</dbReference>
<organism evidence="11 12">
    <name type="scientific">Thioclava marina</name>
    <dbReference type="NCBI Taxonomy" id="1915077"/>
    <lineage>
        <taxon>Bacteria</taxon>
        <taxon>Pseudomonadati</taxon>
        <taxon>Pseudomonadota</taxon>
        <taxon>Alphaproteobacteria</taxon>
        <taxon>Rhodobacterales</taxon>
        <taxon>Paracoccaceae</taxon>
        <taxon>Thioclava</taxon>
    </lineage>
</organism>
<gene>
    <name evidence="11" type="ORF">BMG00_10070</name>
</gene>
<evidence type="ECO:0000256" key="4">
    <source>
        <dbReference type="ARBA" id="ARBA00022475"/>
    </source>
</evidence>
<sequence length="164" mass="17667">MTDALAGEEELPKKKSKLPLMIGLLLMLALGGGGFYAVYSGLVLTPHSGDASHGEGGPTPEPDALPAIAYVALDPLTISLNGSGARHLRFVAQLEVSQAVQNDVELLKPRVMDVLNGYLRAVNVKLLEDPAAMMRLRAQMLRRIQIVTGDGRVRDLLIIEFVLN</sequence>
<dbReference type="Proteomes" id="UP000242224">
    <property type="component" value="Unassembled WGS sequence"/>
</dbReference>
<keyword evidence="11" id="KW-0282">Flagellum</keyword>
<keyword evidence="5 10" id="KW-0145">Chemotaxis</keyword>
<proteinExistence type="inferred from homology"/>
<comment type="subcellular location">
    <subcellularLocation>
        <location evidence="10">Cell inner membrane</location>
    </subcellularLocation>
    <subcellularLocation>
        <location evidence="2">Cell membrane</location>
        <topology evidence="2">Single-pass membrane protein</topology>
    </subcellularLocation>
</comment>
<evidence type="ECO:0000256" key="1">
    <source>
        <dbReference type="ARBA" id="ARBA00002254"/>
    </source>
</evidence>
<comment type="function">
    <text evidence="1 10">Controls the rotational direction of flagella during chemotaxis.</text>
</comment>
<feature type="transmembrane region" description="Helical" evidence="10">
    <location>
        <begin position="20"/>
        <end position="39"/>
    </location>
</feature>
<dbReference type="RefSeq" id="WP_078574189.1">
    <property type="nucleotide sequence ID" value="NZ_MPZS01000001.1"/>
</dbReference>
<keyword evidence="7 10" id="KW-0283">Flagellar rotation</keyword>
<evidence type="ECO:0000256" key="3">
    <source>
        <dbReference type="ARBA" id="ARBA00008281"/>
    </source>
</evidence>
<dbReference type="Pfam" id="PF03748">
    <property type="entry name" value="FliL"/>
    <property type="match status" value="1"/>
</dbReference>
<comment type="similarity">
    <text evidence="3 10">Belongs to the FliL family.</text>
</comment>
<dbReference type="PANTHER" id="PTHR35091:SF2">
    <property type="entry name" value="FLAGELLAR PROTEIN FLIL"/>
    <property type="match status" value="1"/>
</dbReference>
<evidence type="ECO:0000313" key="12">
    <source>
        <dbReference type="Proteomes" id="UP000242224"/>
    </source>
</evidence>
<dbReference type="PANTHER" id="PTHR35091">
    <property type="entry name" value="FLAGELLAR PROTEIN FLIL"/>
    <property type="match status" value="1"/>
</dbReference>
<keyword evidence="12" id="KW-1185">Reference proteome</keyword>
<evidence type="ECO:0000256" key="2">
    <source>
        <dbReference type="ARBA" id="ARBA00004162"/>
    </source>
</evidence>
<comment type="caution">
    <text evidence="11">The sequence shown here is derived from an EMBL/GenBank/DDBJ whole genome shotgun (WGS) entry which is preliminary data.</text>
</comment>